<accession>A0ABQ2DN25</accession>
<dbReference type="RefSeq" id="WP_189009413.1">
    <property type="nucleotide sequence ID" value="NZ_BMOD01000051.1"/>
</dbReference>
<evidence type="ECO:0000313" key="2">
    <source>
        <dbReference type="Proteomes" id="UP000632222"/>
    </source>
</evidence>
<reference evidence="2" key="1">
    <citation type="journal article" date="2019" name="Int. J. Syst. Evol. Microbiol.">
        <title>The Global Catalogue of Microorganisms (GCM) 10K type strain sequencing project: providing services to taxonomists for standard genome sequencing and annotation.</title>
        <authorList>
            <consortium name="The Broad Institute Genomics Platform"/>
            <consortium name="The Broad Institute Genome Sequencing Center for Infectious Disease"/>
            <person name="Wu L."/>
            <person name="Ma J."/>
        </authorList>
    </citation>
    <scope>NUCLEOTIDE SEQUENCE [LARGE SCALE GENOMIC DNA]</scope>
    <source>
        <strain evidence="2">JCM 14370</strain>
    </source>
</reference>
<proteinExistence type="predicted"/>
<dbReference type="EMBL" id="BMOD01000051">
    <property type="protein sequence ID" value="GGJ59440.1"/>
    <property type="molecule type" value="Genomic_DNA"/>
</dbReference>
<protein>
    <submittedName>
        <fullName evidence="1">Uncharacterized protein</fullName>
    </submittedName>
</protein>
<dbReference type="Proteomes" id="UP000632222">
    <property type="component" value="Unassembled WGS sequence"/>
</dbReference>
<comment type="caution">
    <text evidence="1">The sequence shown here is derived from an EMBL/GenBank/DDBJ whole genome shotgun (WGS) entry which is preliminary data.</text>
</comment>
<organism evidence="1 2">
    <name type="scientific">Deinococcus roseus</name>
    <dbReference type="NCBI Taxonomy" id="392414"/>
    <lineage>
        <taxon>Bacteria</taxon>
        <taxon>Thermotogati</taxon>
        <taxon>Deinococcota</taxon>
        <taxon>Deinococci</taxon>
        <taxon>Deinococcales</taxon>
        <taxon>Deinococcaceae</taxon>
        <taxon>Deinococcus</taxon>
    </lineage>
</organism>
<name>A0ABQ2DN25_9DEIO</name>
<gene>
    <name evidence="1" type="ORF">GCM10008938_51980</name>
</gene>
<keyword evidence="2" id="KW-1185">Reference proteome</keyword>
<sequence length="455" mass="50376">MPQKPDGDLQGQLDVLRFQKEQLDSLKQASQDAQGIEDSISQAEDLLRSLNLALPQSKKVQGSPVTAKEQQGAPLQVGSWDELLQQARENQDRPAVFTDLLSEEDILRVEARLAVVRGDLRSLHRLDLLDVGIAVVAGILAALVDVFLVQMPMHSNFLGDKSSAGGPLANWVRTRINESLPPGEIRKLEKYMKVPYDPSMNTGLQQIIEGLNPHTHRFQSLGHDPILGFLFGVMDIMKGTFSAIDSNGQWIVQANNIHGTAGMNVFDALARQYGHLLSDVSTTRGLPVPFMPLLQFLQVGAFTSKGLTVGDVSTQMYTHNYDFRHFLAMGIPVGMIEVMVRMGYFAKRQHETGDLAQSAPFGNKPKLKSMLLIAHGVATAVNVGKVTLTQNPLAINLPQCMAFVRYLMPELKFWFVDLPRQERAGVQQVLDDDWGSLQGQLSRMWERSSLGPVVF</sequence>
<evidence type="ECO:0000313" key="1">
    <source>
        <dbReference type="EMBL" id="GGJ59440.1"/>
    </source>
</evidence>